<keyword evidence="8" id="KW-0539">Nucleus</keyword>
<dbReference type="FunFam" id="3.40.50.300:FF:000759">
    <property type="entry name" value="probable ATP-dependent RNA helicase DDX52"/>
    <property type="match status" value="1"/>
</dbReference>
<evidence type="ECO:0000256" key="2">
    <source>
        <dbReference type="ARBA" id="ARBA00012552"/>
    </source>
</evidence>
<keyword evidence="7" id="KW-0694">RNA-binding</keyword>
<dbReference type="InterPro" id="IPR044764">
    <property type="entry name" value="DDX52/Rok1_DEADc"/>
</dbReference>
<evidence type="ECO:0000256" key="3">
    <source>
        <dbReference type="ARBA" id="ARBA00022741"/>
    </source>
</evidence>
<comment type="similarity">
    <text evidence="9">Belongs to the DEAD box helicase family. DDX52/ROK1 subfamily.</text>
</comment>
<feature type="compositionally biased region" description="Basic and acidic residues" evidence="12">
    <location>
        <begin position="578"/>
        <end position="590"/>
    </location>
</feature>
<evidence type="ECO:0000256" key="1">
    <source>
        <dbReference type="ARBA" id="ARBA00004604"/>
    </source>
</evidence>
<evidence type="ECO:0000256" key="12">
    <source>
        <dbReference type="SAM" id="MobiDB-lite"/>
    </source>
</evidence>
<dbReference type="SMART" id="SM00220">
    <property type="entry name" value="S_TKc"/>
    <property type="match status" value="1"/>
</dbReference>
<keyword evidence="5" id="KW-0347">Helicase</keyword>
<dbReference type="PROSITE" id="PS00107">
    <property type="entry name" value="PROTEIN_KINASE_ATP"/>
    <property type="match status" value="1"/>
</dbReference>
<dbReference type="AlphaFoldDB" id="A0AAD5TAV6"/>
<dbReference type="PROSITE" id="PS00108">
    <property type="entry name" value="PROTEIN_KINASE_ST"/>
    <property type="match status" value="1"/>
</dbReference>
<comment type="caution">
    <text evidence="16">The sequence shown here is derived from an EMBL/GenBank/DDBJ whole genome shotgun (WGS) entry which is preliminary data.</text>
</comment>
<feature type="domain" description="Protein kinase" evidence="13">
    <location>
        <begin position="20"/>
        <end position="281"/>
    </location>
</feature>
<evidence type="ECO:0000256" key="11">
    <source>
        <dbReference type="PROSITE-ProRule" id="PRU10141"/>
    </source>
</evidence>
<dbReference type="Gene3D" id="3.30.310.80">
    <property type="entry name" value="Kinase associated domain 1, KA1"/>
    <property type="match status" value="1"/>
</dbReference>
<dbReference type="GO" id="GO:0003724">
    <property type="term" value="F:RNA helicase activity"/>
    <property type="evidence" value="ECO:0007669"/>
    <property type="project" value="UniProtKB-EC"/>
</dbReference>
<dbReference type="PROSITE" id="PS51192">
    <property type="entry name" value="HELICASE_ATP_BIND_1"/>
    <property type="match status" value="1"/>
</dbReference>
<dbReference type="InterPro" id="IPR001650">
    <property type="entry name" value="Helicase_C-like"/>
</dbReference>
<feature type="region of interest" description="Disordered" evidence="12">
    <location>
        <begin position="1045"/>
        <end position="1070"/>
    </location>
</feature>
<dbReference type="InterPro" id="IPR000629">
    <property type="entry name" value="RNA-helicase_DEAD-box_CS"/>
</dbReference>
<dbReference type="InterPro" id="IPR000719">
    <property type="entry name" value="Prot_kinase_dom"/>
</dbReference>
<dbReference type="GO" id="GO:0003723">
    <property type="term" value="F:RNA binding"/>
    <property type="evidence" value="ECO:0007669"/>
    <property type="project" value="UniProtKB-KW"/>
</dbReference>
<dbReference type="InterPro" id="IPR011009">
    <property type="entry name" value="Kinase-like_dom_sf"/>
</dbReference>
<dbReference type="EC" id="3.6.4.13" evidence="2"/>
<dbReference type="Proteomes" id="UP001212152">
    <property type="component" value="Unassembled WGS sequence"/>
</dbReference>
<comment type="subcellular location">
    <subcellularLocation>
        <location evidence="1">Nucleus</location>
        <location evidence="1">Nucleolus</location>
    </subcellularLocation>
</comment>
<dbReference type="GO" id="GO:0030490">
    <property type="term" value="P:maturation of SSU-rRNA"/>
    <property type="evidence" value="ECO:0007669"/>
    <property type="project" value="InterPro"/>
</dbReference>
<dbReference type="GO" id="GO:0005524">
    <property type="term" value="F:ATP binding"/>
    <property type="evidence" value="ECO:0007669"/>
    <property type="project" value="UniProtKB-UniRule"/>
</dbReference>
<dbReference type="PROSITE" id="PS51194">
    <property type="entry name" value="HELICASE_CTER"/>
    <property type="match status" value="1"/>
</dbReference>
<keyword evidence="17" id="KW-1185">Reference proteome</keyword>
<protein>
    <recommendedName>
        <fullName evidence="2">RNA helicase</fullName>
        <ecNumber evidence="2">3.6.4.13</ecNumber>
    </recommendedName>
</protein>
<dbReference type="GO" id="GO:0004672">
    <property type="term" value="F:protein kinase activity"/>
    <property type="evidence" value="ECO:0007669"/>
    <property type="project" value="InterPro"/>
</dbReference>
<dbReference type="Pfam" id="PF00069">
    <property type="entry name" value="Pkinase"/>
    <property type="match status" value="1"/>
</dbReference>
<dbReference type="InterPro" id="IPR050079">
    <property type="entry name" value="DEAD_box_RNA_helicase"/>
</dbReference>
<dbReference type="CDD" id="cd17957">
    <property type="entry name" value="DEADc_DDX52"/>
    <property type="match status" value="1"/>
</dbReference>
<dbReference type="PANTHER" id="PTHR47959:SF15">
    <property type="entry name" value="RNA HELICASE"/>
    <property type="match status" value="1"/>
</dbReference>
<dbReference type="SMART" id="SM00487">
    <property type="entry name" value="DEXDc"/>
    <property type="match status" value="1"/>
</dbReference>
<dbReference type="GO" id="GO:0016787">
    <property type="term" value="F:hydrolase activity"/>
    <property type="evidence" value="ECO:0007669"/>
    <property type="project" value="UniProtKB-KW"/>
</dbReference>
<accession>A0AAD5TAV6</accession>
<feature type="region of interest" description="Disordered" evidence="12">
    <location>
        <begin position="564"/>
        <end position="593"/>
    </location>
</feature>
<evidence type="ECO:0000259" key="13">
    <source>
        <dbReference type="PROSITE" id="PS50011"/>
    </source>
</evidence>
<proteinExistence type="inferred from homology"/>
<keyword evidence="6 11" id="KW-0067">ATP-binding</keyword>
<dbReference type="InterPro" id="IPR008271">
    <property type="entry name" value="Ser/Thr_kinase_AS"/>
</dbReference>
<evidence type="ECO:0000256" key="10">
    <source>
        <dbReference type="ARBA" id="ARBA00047984"/>
    </source>
</evidence>
<dbReference type="CDD" id="cd18787">
    <property type="entry name" value="SF2_C_DEAD"/>
    <property type="match status" value="1"/>
</dbReference>
<dbReference type="GO" id="GO:0005730">
    <property type="term" value="C:nucleolus"/>
    <property type="evidence" value="ECO:0007669"/>
    <property type="project" value="UniProtKB-SubCell"/>
</dbReference>
<sequence length="1070" mass="118645">MLSSESPSGGVRHAQSILGLEIGNTIGEGAHGKVKVAVDPTTRKSYAVKLVRKRSGESGAASLAALYKEIKIHAAVRHENIIALLNAAEDDAYLYLVLDYAAAGELFDRIEPDVGVDEVLAHMYFQQLLAGLEYLHGRGIAHRDLKPENILLDDHGNLKISDFGLATVFKHNGKRRILTTPCGTPPYVAPEIHLMRYNGDAVDIWAVGIILYVLLAGNTPWSEPTKHDKEFVYFLLRYNRGLQYEPWDGFPPHVLALLKGILNVDEAARFKMEDLRCNPWVNRENPMLTDGRCNNPALLAERMISNMEAAPNEYSQPDEMVAHSQPTDMRADAYQGRNMLSDDRRSFVSFSQPLAMAVDADSATQSTQYDRGAFADLFPSVRLTRFYSDASLETLCERIEESLETLLVQYKTNPVSRKISFTTVDRRKCPMHGEIQIQPVTTSLHLVAFRKSKGDPLEFKRFYRAIIAAVADLVNSYRRLAEDPDLEAFFHILQTPGLARLPTSTMDLFRALGAGAKFDKKRFRQDVEVFHAKRPDTAPPAAAASGLDAGDSVVPAELDFFGTQEETPATTPSTVAKDATRPAKRAKTDTDEPAATYTPFESVEACSTFRKQHRIRVYGTDIPNPLRSFAELTPRFKVRSYLARNLSAANYVTPTSIQMQAIPIMLHGREVMACAPTGSGKTLAYLLPILHDLKGPAKEGARAVIICPTRELATQIHRELTVLAKSKPFRTVVLTKVSSAAAESSSGGAQQMAATFAACDIIISTPMRLAHAVQNQGLKLDRVRHLVLDEADKLLELGFLEQVDDVLSLCTGDNLRKSLFSATIPSGVEELAKSFMQDPIRVVIGQKNAATETISQSLLYVGQESGKLVAIRQRIASGLKPPVLVFVQSIERAKELFHELVYDGINVDVIHSERTKAQRDAVVASFRQGRTWVLIATELMARGIDFKGVNLVINYDFPQSVASYIHRIGRTGRAGRDGEAVTYFTKDDAVYLKTVVNVMRDSGCDVPQWMLELKPPTKNEKKNLRQRALKRDNIKTVSKFDKQKIARKRDMVEGTKKRKQAGGETSPAPE</sequence>
<gene>
    <name evidence="16" type="primary">ROK1</name>
    <name evidence="16" type="ORF">HDU87_001894</name>
</gene>
<dbReference type="SUPFAM" id="SSF56112">
    <property type="entry name" value="Protein kinase-like (PK-like)"/>
    <property type="match status" value="1"/>
</dbReference>
<dbReference type="PROSITE" id="PS50011">
    <property type="entry name" value="PROTEIN_KINASE_DOM"/>
    <property type="match status" value="1"/>
</dbReference>
<evidence type="ECO:0000256" key="7">
    <source>
        <dbReference type="ARBA" id="ARBA00022884"/>
    </source>
</evidence>
<comment type="catalytic activity">
    <reaction evidence="10">
        <text>ATP + H2O = ADP + phosphate + H(+)</text>
        <dbReference type="Rhea" id="RHEA:13065"/>
        <dbReference type="ChEBI" id="CHEBI:15377"/>
        <dbReference type="ChEBI" id="CHEBI:15378"/>
        <dbReference type="ChEBI" id="CHEBI:30616"/>
        <dbReference type="ChEBI" id="CHEBI:43474"/>
        <dbReference type="ChEBI" id="CHEBI:456216"/>
        <dbReference type="EC" id="3.6.4.13"/>
    </reaction>
</comment>
<dbReference type="PROSITE" id="PS00039">
    <property type="entry name" value="DEAD_ATP_HELICASE"/>
    <property type="match status" value="1"/>
</dbReference>
<keyword evidence="3 11" id="KW-0547">Nucleotide-binding</keyword>
<evidence type="ECO:0000256" key="4">
    <source>
        <dbReference type="ARBA" id="ARBA00022801"/>
    </source>
</evidence>
<dbReference type="GO" id="GO:0005829">
    <property type="term" value="C:cytosol"/>
    <property type="evidence" value="ECO:0007669"/>
    <property type="project" value="TreeGrafter"/>
</dbReference>
<organism evidence="16 17">
    <name type="scientific">Geranomyces variabilis</name>
    <dbReference type="NCBI Taxonomy" id="109894"/>
    <lineage>
        <taxon>Eukaryota</taxon>
        <taxon>Fungi</taxon>
        <taxon>Fungi incertae sedis</taxon>
        <taxon>Chytridiomycota</taxon>
        <taxon>Chytridiomycota incertae sedis</taxon>
        <taxon>Chytridiomycetes</taxon>
        <taxon>Spizellomycetales</taxon>
        <taxon>Powellomycetaceae</taxon>
        <taxon>Geranomyces</taxon>
    </lineage>
</organism>
<dbReference type="Pfam" id="PF00270">
    <property type="entry name" value="DEAD"/>
    <property type="match status" value="1"/>
</dbReference>
<evidence type="ECO:0000259" key="14">
    <source>
        <dbReference type="PROSITE" id="PS51192"/>
    </source>
</evidence>
<evidence type="ECO:0000256" key="6">
    <source>
        <dbReference type="ARBA" id="ARBA00022840"/>
    </source>
</evidence>
<dbReference type="EMBL" id="JADGJQ010000152">
    <property type="protein sequence ID" value="KAJ3167002.1"/>
    <property type="molecule type" value="Genomic_DNA"/>
</dbReference>
<keyword evidence="4" id="KW-0378">Hydrolase</keyword>
<feature type="binding site" evidence="11">
    <location>
        <position position="53"/>
    </location>
    <ligand>
        <name>ATP</name>
        <dbReference type="ChEBI" id="CHEBI:30616"/>
    </ligand>
</feature>
<dbReference type="Pfam" id="PF00271">
    <property type="entry name" value="Helicase_C"/>
    <property type="match status" value="1"/>
</dbReference>
<evidence type="ECO:0000256" key="5">
    <source>
        <dbReference type="ARBA" id="ARBA00022806"/>
    </source>
</evidence>
<dbReference type="PANTHER" id="PTHR47959">
    <property type="entry name" value="ATP-DEPENDENT RNA HELICASE RHLE-RELATED"/>
    <property type="match status" value="1"/>
</dbReference>
<reference evidence="16" key="1">
    <citation type="submission" date="2020-05" db="EMBL/GenBank/DDBJ databases">
        <title>Phylogenomic resolution of chytrid fungi.</title>
        <authorList>
            <person name="Stajich J.E."/>
            <person name="Amses K."/>
            <person name="Simmons R."/>
            <person name="Seto K."/>
            <person name="Myers J."/>
            <person name="Bonds A."/>
            <person name="Quandt C.A."/>
            <person name="Barry K."/>
            <person name="Liu P."/>
            <person name="Grigoriev I."/>
            <person name="Longcore J.E."/>
            <person name="James T.Y."/>
        </authorList>
    </citation>
    <scope>NUCLEOTIDE SEQUENCE</scope>
    <source>
        <strain evidence="16">JEL0379</strain>
    </source>
</reference>
<dbReference type="InterPro" id="IPR017441">
    <property type="entry name" value="Protein_kinase_ATP_BS"/>
</dbReference>
<feature type="compositionally biased region" description="Basic and acidic residues" evidence="12">
    <location>
        <begin position="1045"/>
        <end position="1055"/>
    </location>
</feature>
<name>A0AAD5TAV6_9FUNG</name>
<dbReference type="SUPFAM" id="SSF52540">
    <property type="entry name" value="P-loop containing nucleoside triphosphate hydrolases"/>
    <property type="match status" value="1"/>
</dbReference>
<evidence type="ECO:0000259" key="15">
    <source>
        <dbReference type="PROSITE" id="PS51194"/>
    </source>
</evidence>
<dbReference type="Gene3D" id="3.40.50.300">
    <property type="entry name" value="P-loop containing nucleotide triphosphate hydrolases"/>
    <property type="match status" value="2"/>
</dbReference>
<dbReference type="InterPro" id="IPR011545">
    <property type="entry name" value="DEAD/DEAH_box_helicase_dom"/>
</dbReference>
<evidence type="ECO:0000256" key="8">
    <source>
        <dbReference type="ARBA" id="ARBA00023242"/>
    </source>
</evidence>
<dbReference type="InterPro" id="IPR027417">
    <property type="entry name" value="P-loop_NTPase"/>
</dbReference>
<feature type="compositionally biased region" description="Polar residues" evidence="12">
    <location>
        <begin position="564"/>
        <end position="574"/>
    </location>
</feature>
<evidence type="ECO:0000313" key="16">
    <source>
        <dbReference type="EMBL" id="KAJ3167002.1"/>
    </source>
</evidence>
<dbReference type="InterPro" id="IPR014001">
    <property type="entry name" value="Helicase_ATP-bd"/>
</dbReference>
<dbReference type="SMART" id="SM00490">
    <property type="entry name" value="HELICc"/>
    <property type="match status" value="1"/>
</dbReference>
<evidence type="ECO:0000256" key="9">
    <source>
        <dbReference type="ARBA" id="ARBA00024355"/>
    </source>
</evidence>
<feature type="domain" description="Helicase ATP-binding" evidence="14">
    <location>
        <begin position="662"/>
        <end position="842"/>
    </location>
</feature>
<dbReference type="FunFam" id="1.10.510.10:FF:000571">
    <property type="entry name" value="Maternal embryonic leucine zipper kinase"/>
    <property type="match status" value="1"/>
</dbReference>
<feature type="domain" description="Helicase C-terminal" evidence="15">
    <location>
        <begin position="870"/>
        <end position="1014"/>
    </location>
</feature>
<dbReference type="Gene3D" id="1.10.510.10">
    <property type="entry name" value="Transferase(Phosphotransferase) domain 1"/>
    <property type="match status" value="1"/>
</dbReference>
<evidence type="ECO:0000313" key="17">
    <source>
        <dbReference type="Proteomes" id="UP001212152"/>
    </source>
</evidence>